<accession>A0A6A4RXS3</accession>
<sequence length="239" mass="27126">MTRAKEMSLTQRQSDKESSTADACCAPVLNECKFEFRCCMKCTSLLTNDCLGPQFKSKTDDGPTDDCERTGHAVIKAAAAADRRHPSTAAQYKQCRIEYCTRVVIQREIFIRFLRVKHFMGRDNLLVPYYKGLYKDFSSRVEDRGVANVQVKLDNKTRFWVNNQQNTYKLVCSRPSFICDSTRTPTEVMVTRLKLVFGDLDLDWDLNTGDSRLDSDWRVGDSTTTLAPPATSVAGVEIF</sequence>
<evidence type="ECO:0000313" key="1">
    <source>
        <dbReference type="EMBL" id="KAF0026843.1"/>
    </source>
</evidence>
<name>A0A6A4RXS3_SCOMX</name>
<organism evidence="1 2">
    <name type="scientific">Scophthalmus maximus</name>
    <name type="common">Turbot</name>
    <name type="synonym">Psetta maxima</name>
    <dbReference type="NCBI Taxonomy" id="52904"/>
    <lineage>
        <taxon>Eukaryota</taxon>
        <taxon>Metazoa</taxon>
        <taxon>Chordata</taxon>
        <taxon>Craniata</taxon>
        <taxon>Vertebrata</taxon>
        <taxon>Euteleostomi</taxon>
        <taxon>Actinopterygii</taxon>
        <taxon>Neopterygii</taxon>
        <taxon>Teleostei</taxon>
        <taxon>Neoteleostei</taxon>
        <taxon>Acanthomorphata</taxon>
        <taxon>Carangaria</taxon>
        <taxon>Pleuronectiformes</taxon>
        <taxon>Pleuronectoidei</taxon>
        <taxon>Scophthalmidae</taxon>
        <taxon>Scophthalmus</taxon>
    </lineage>
</organism>
<comment type="caution">
    <text evidence="1">The sequence shown here is derived from an EMBL/GenBank/DDBJ whole genome shotgun (WGS) entry which is preliminary data.</text>
</comment>
<gene>
    <name evidence="1" type="ORF">F2P81_021580</name>
</gene>
<protein>
    <submittedName>
        <fullName evidence="1">Uncharacterized protein</fullName>
    </submittedName>
</protein>
<dbReference type="EMBL" id="VEVO01000019">
    <property type="protein sequence ID" value="KAF0026843.1"/>
    <property type="molecule type" value="Genomic_DNA"/>
</dbReference>
<dbReference type="Proteomes" id="UP000438429">
    <property type="component" value="Unassembled WGS sequence"/>
</dbReference>
<evidence type="ECO:0000313" key="2">
    <source>
        <dbReference type="Proteomes" id="UP000438429"/>
    </source>
</evidence>
<proteinExistence type="predicted"/>
<reference evidence="1 2" key="1">
    <citation type="submission" date="2019-06" db="EMBL/GenBank/DDBJ databases">
        <title>Draft genomes of female and male turbot (Scophthalmus maximus).</title>
        <authorList>
            <person name="Xu H."/>
            <person name="Xu X.-W."/>
            <person name="Shao C."/>
            <person name="Chen S."/>
        </authorList>
    </citation>
    <scope>NUCLEOTIDE SEQUENCE [LARGE SCALE GENOMIC DNA]</scope>
    <source>
        <strain evidence="1">Ysfricsl-2016a</strain>
        <tissue evidence="1">Blood</tissue>
    </source>
</reference>
<dbReference type="AlphaFoldDB" id="A0A6A4RXS3"/>